<evidence type="ECO:0000256" key="1">
    <source>
        <dbReference type="SAM" id="Phobius"/>
    </source>
</evidence>
<name>A0A8X7WVQ4_POLSE</name>
<feature type="non-terminal residue" evidence="3">
    <location>
        <position position="1"/>
    </location>
</feature>
<protein>
    <submittedName>
        <fullName evidence="3">TMM62 protein</fullName>
    </submittedName>
</protein>
<keyword evidence="1" id="KW-0472">Membrane</keyword>
<comment type="caution">
    <text evidence="3">The sequence shown here is derived from an EMBL/GenBank/DDBJ whole genome shotgun (WGS) entry which is preliminary data.</text>
</comment>
<gene>
    <name evidence="3" type="primary">Tmem62</name>
    <name evidence="3" type="ORF">GTO96_0011870</name>
</gene>
<dbReference type="Pfam" id="PF24384">
    <property type="entry name" value="Ig_TMM62"/>
    <property type="match status" value="1"/>
</dbReference>
<evidence type="ECO:0000313" key="4">
    <source>
        <dbReference type="Proteomes" id="UP000886611"/>
    </source>
</evidence>
<dbReference type="InterPro" id="IPR056229">
    <property type="entry name" value="Ig_TMM62"/>
</dbReference>
<feature type="transmembrane region" description="Helical" evidence="1">
    <location>
        <begin position="473"/>
        <end position="489"/>
    </location>
</feature>
<dbReference type="Proteomes" id="UP000886611">
    <property type="component" value="Unassembled WGS sequence"/>
</dbReference>
<proteinExistence type="predicted"/>
<sequence length="548" mass="61516">MDSAEDITYFRERIEDLSEEITMLAALLDSDIDETMFEIIEEQVERTLLHSSSGDAVPCSGRSSFDIPAESIEHLLLCGLKVLQIADLYGVSEKTITRRMSQFDIRVLITCFIALILEQYNTGEHLRKSLHSPNERKKRAYSLGSAPPYPGADDDNLFWFVQISDIHISRFYDKSRISDLEKFCTETIDAINPAIVLVTALGGCPLVAWKLYMSPSSPSRHPGQTQMQELSDLATKSFSSNLSVWFGHYTTSTIVSPSPGIREVMRYRILAFDHDLFSFADLNFEEWPAVLITNPKSALYSNPVVEPLGKIRNSTHIRVLAFSEAPITAVHVEIDGKSMGNAQPVNKSLFTLKWDPKSYIKGLHYIEVKVEARVIFVFLTLLNIAVIVTFRYVRQPASQGPWFICEVIDGHTGACFSFGVLLDGYFLEGSLTYFLGILQMVSFNLPVLCYLCWSLNHRYSGIGFLAHFRSTGLIRAVTVNLIMLGLLVWQTYSCYALTMRYGLAACVLSPARLWALLLSLFLILKAWNCTLPKTPVLDSEETTNGTAS</sequence>
<dbReference type="EMBL" id="JAATIS010008546">
    <property type="protein sequence ID" value="KAG2457518.1"/>
    <property type="molecule type" value="Genomic_DNA"/>
</dbReference>
<feature type="transmembrane region" description="Helical" evidence="1">
    <location>
        <begin position="431"/>
        <end position="453"/>
    </location>
</feature>
<feature type="domain" description="TMEM62 Ig-like" evidence="2">
    <location>
        <begin position="285"/>
        <end position="362"/>
    </location>
</feature>
<reference evidence="3 4" key="1">
    <citation type="journal article" date="2021" name="Cell">
        <title>Tracing the genetic footprints of vertebrate landing in non-teleost ray-finned fishes.</title>
        <authorList>
            <person name="Bi X."/>
            <person name="Wang K."/>
            <person name="Yang L."/>
            <person name="Pan H."/>
            <person name="Jiang H."/>
            <person name="Wei Q."/>
            <person name="Fang M."/>
            <person name="Yu H."/>
            <person name="Zhu C."/>
            <person name="Cai Y."/>
            <person name="He Y."/>
            <person name="Gan X."/>
            <person name="Zeng H."/>
            <person name="Yu D."/>
            <person name="Zhu Y."/>
            <person name="Jiang H."/>
            <person name="Qiu Q."/>
            <person name="Yang H."/>
            <person name="Zhang Y.E."/>
            <person name="Wang W."/>
            <person name="Zhu M."/>
            <person name="He S."/>
            <person name="Zhang G."/>
        </authorList>
    </citation>
    <scope>NUCLEOTIDE SEQUENCE [LARGE SCALE GENOMIC DNA]</scope>
    <source>
        <strain evidence="3">Bchr_013</strain>
    </source>
</reference>
<keyword evidence="4" id="KW-1185">Reference proteome</keyword>
<feature type="transmembrane region" description="Helical" evidence="1">
    <location>
        <begin position="501"/>
        <end position="524"/>
    </location>
</feature>
<keyword evidence="1" id="KW-1133">Transmembrane helix</keyword>
<feature type="transmembrane region" description="Helical" evidence="1">
    <location>
        <begin position="374"/>
        <end position="393"/>
    </location>
</feature>
<keyword evidence="1" id="KW-0812">Transmembrane</keyword>
<organism evidence="3 4">
    <name type="scientific">Polypterus senegalus</name>
    <name type="common">Senegal bichir</name>
    <dbReference type="NCBI Taxonomy" id="55291"/>
    <lineage>
        <taxon>Eukaryota</taxon>
        <taxon>Metazoa</taxon>
        <taxon>Chordata</taxon>
        <taxon>Craniata</taxon>
        <taxon>Vertebrata</taxon>
        <taxon>Euteleostomi</taxon>
        <taxon>Actinopterygii</taxon>
        <taxon>Polypteriformes</taxon>
        <taxon>Polypteridae</taxon>
        <taxon>Polypterus</taxon>
    </lineage>
</organism>
<dbReference type="AlphaFoldDB" id="A0A8X7WVQ4"/>
<dbReference type="PANTHER" id="PTHR14795">
    <property type="entry name" value="HELICASE RELATED"/>
    <property type="match status" value="1"/>
</dbReference>
<accession>A0A8X7WVQ4</accession>
<feature type="non-terminal residue" evidence="3">
    <location>
        <position position="548"/>
    </location>
</feature>
<evidence type="ECO:0000259" key="2">
    <source>
        <dbReference type="Pfam" id="PF24384"/>
    </source>
</evidence>
<evidence type="ECO:0000313" key="3">
    <source>
        <dbReference type="EMBL" id="KAG2457518.1"/>
    </source>
</evidence>
<dbReference type="PANTHER" id="PTHR14795:SF0">
    <property type="entry name" value="TRANSMEMBRANE PROTEIN 62"/>
    <property type="match status" value="1"/>
</dbReference>